<feature type="short sequence motif" description="GyrA-box" evidence="9">
    <location>
        <begin position="529"/>
        <end position="535"/>
    </location>
</feature>
<evidence type="ECO:0000256" key="2">
    <source>
        <dbReference type="ARBA" id="ARBA00008263"/>
    </source>
</evidence>
<dbReference type="Pfam" id="PF00521">
    <property type="entry name" value="DNA_topoisoIV"/>
    <property type="match status" value="1"/>
</dbReference>
<keyword evidence="3 9" id="KW-0963">Cytoplasm</keyword>
<dbReference type="InterPro" id="IPR013757">
    <property type="entry name" value="Topo_IIA_A_a_sf"/>
</dbReference>
<dbReference type="GO" id="GO:0009330">
    <property type="term" value="C:DNA topoisomerase type II (double strand cut, ATP-hydrolyzing) complex"/>
    <property type="evidence" value="ECO:0007669"/>
    <property type="project" value="TreeGrafter"/>
</dbReference>
<dbReference type="PANTHER" id="PTHR43493">
    <property type="entry name" value="DNA GYRASE/TOPOISOMERASE SUBUNIT A"/>
    <property type="match status" value="1"/>
</dbReference>
<dbReference type="GO" id="GO:0005524">
    <property type="term" value="F:ATP binding"/>
    <property type="evidence" value="ECO:0007669"/>
    <property type="project" value="UniProtKB-UniRule"/>
</dbReference>
<dbReference type="Gene3D" id="3.90.199.10">
    <property type="entry name" value="Topoisomerase II, domain 5"/>
    <property type="match status" value="1"/>
</dbReference>
<dbReference type="SUPFAM" id="SSF101904">
    <property type="entry name" value="GyrA/ParC C-terminal domain-like"/>
    <property type="match status" value="1"/>
</dbReference>
<keyword evidence="5 9" id="KW-0067">ATP-binding</keyword>
<dbReference type="InterPro" id="IPR050220">
    <property type="entry name" value="Type_II_DNA_Topoisomerases"/>
</dbReference>
<dbReference type="InterPro" id="IPR006691">
    <property type="entry name" value="GyrA/parC_rep"/>
</dbReference>
<dbReference type="InterPro" id="IPR013758">
    <property type="entry name" value="Topo_IIA_A/C_ab"/>
</dbReference>
<dbReference type="eggNOG" id="COG0188">
    <property type="taxonomic scope" value="Bacteria"/>
</dbReference>
<evidence type="ECO:0000256" key="5">
    <source>
        <dbReference type="ARBA" id="ARBA00022840"/>
    </source>
</evidence>
<feature type="coiled-coil region" evidence="11">
    <location>
        <begin position="433"/>
        <end position="481"/>
    </location>
</feature>
<dbReference type="SUPFAM" id="SSF56719">
    <property type="entry name" value="Type II DNA topoisomerase"/>
    <property type="match status" value="1"/>
</dbReference>
<feature type="active site" description="O-(5'-phospho-DNA)-tyrosine intermediate" evidence="9 10">
    <location>
        <position position="125"/>
    </location>
</feature>
<evidence type="ECO:0000259" key="12">
    <source>
        <dbReference type="PROSITE" id="PS52040"/>
    </source>
</evidence>
<organism evidence="13 14">
    <name type="scientific">Desulfitobacterium dichloroeliminans (strain LMG P-21439 / DCA1)</name>
    <dbReference type="NCBI Taxonomy" id="871963"/>
    <lineage>
        <taxon>Bacteria</taxon>
        <taxon>Bacillati</taxon>
        <taxon>Bacillota</taxon>
        <taxon>Clostridia</taxon>
        <taxon>Eubacteriales</taxon>
        <taxon>Desulfitobacteriaceae</taxon>
        <taxon>Desulfitobacterium</taxon>
    </lineage>
</organism>
<evidence type="ECO:0000256" key="4">
    <source>
        <dbReference type="ARBA" id="ARBA00022741"/>
    </source>
</evidence>
<dbReference type="GO" id="GO:0034335">
    <property type="term" value="F:DNA negative supercoiling activity"/>
    <property type="evidence" value="ECO:0007669"/>
    <property type="project" value="UniProtKB-ARBA"/>
</dbReference>
<dbReference type="SMART" id="SM00434">
    <property type="entry name" value="TOP4c"/>
    <property type="match status" value="1"/>
</dbReference>
<dbReference type="GO" id="GO:0006265">
    <property type="term" value="P:DNA topological change"/>
    <property type="evidence" value="ECO:0007669"/>
    <property type="project" value="UniProtKB-UniRule"/>
</dbReference>
<evidence type="ECO:0000313" key="14">
    <source>
        <dbReference type="Proteomes" id="UP000010797"/>
    </source>
</evidence>
<dbReference type="InterPro" id="IPR002205">
    <property type="entry name" value="Topo_IIA_dom_A"/>
</dbReference>
<name>L0F3F6_DESDL</name>
<dbReference type="FunFam" id="3.90.199.10:FF:000001">
    <property type="entry name" value="DNA gyrase subunit A"/>
    <property type="match status" value="1"/>
</dbReference>
<dbReference type="FunFam" id="2.120.10.90:FF:000004">
    <property type="entry name" value="DNA gyrase subunit A"/>
    <property type="match status" value="1"/>
</dbReference>
<dbReference type="NCBIfam" id="NF004043">
    <property type="entry name" value="PRK05560.1"/>
    <property type="match status" value="1"/>
</dbReference>
<dbReference type="InterPro" id="IPR005743">
    <property type="entry name" value="GyrA"/>
</dbReference>
<dbReference type="GO" id="GO:0005737">
    <property type="term" value="C:cytoplasm"/>
    <property type="evidence" value="ECO:0007669"/>
    <property type="project" value="UniProtKB-SubCell"/>
</dbReference>
<dbReference type="NCBIfam" id="TIGR01063">
    <property type="entry name" value="gyrA"/>
    <property type="match status" value="1"/>
</dbReference>
<dbReference type="HAMAP" id="MF_01897">
    <property type="entry name" value="GyrA"/>
    <property type="match status" value="1"/>
</dbReference>
<accession>L0F3F6</accession>
<dbReference type="GO" id="GO:0005694">
    <property type="term" value="C:chromosome"/>
    <property type="evidence" value="ECO:0007669"/>
    <property type="project" value="InterPro"/>
</dbReference>
<dbReference type="InterPro" id="IPR013760">
    <property type="entry name" value="Topo_IIA-like_dom_sf"/>
</dbReference>
<dbReference type="Gene3D" id="1.10.268.10">
    <property type="entry name" value="Topoisomerase, domain 3"/>
    <property type="match status" value="1"/>
</dbReference>
<reference evidence="14" key="1">
    <citation type="submission" date="2012-02" db="EMBL/GenBank/DDBJ databases">
        <title>Complete sequence of Desulfitobacterium dichloroeliminans LMG P-21439.</title>
        <authorList>
            <person name="Lucas S."/>
            <person name="Han J."/>
            <person name="Lapidus A."/>
            <person name="Cheng J.-F."/>
            <person name="Goodwin L."/>
            <person name="Pitluck S."/>
            <person name="Peters L."/>
            <person name="Ovchinnikova G."/>
            <person name="Teshima H."/>
            <person name="Detter J.C."/>
            <person name="Han C."/>
            <person name="Tapia R."/>
            <person name="Land M."/>
            <person name="Hauser L."/>
            <person name="Kyrpides N."/>
            <person name="Ivanova N."/>
            <person name="Pagani I."/>
            <person name="Kruse T."/>
            <person name="de Vos W.M."/>
            <person name="Boon N."/>
            <person name="Smidt H."/>
            <person name="Woyke T."/>
        </authorList>
    </citation>
    <scope>NUCLEOTIDE SEQUENCE [LARGE SCALE GENOMIC DNA]</scope>
    <source>
        <strain evidence="14">LMG P-21439 / DCA1</strain>
    </source>
</reference>
<dbReference type="HOGENOM" id="CLU_002977_6_1_9"/>
<dbReference type="RefSeq" id="WP_015260592.1">
    <property type="nucleotide sequence ID" value="NC_019903.1"/>
</dbReference>
<evidence type="ECO:0000256" key="6">
    <source>
        <dbReference type="ARBA" id="ARBA00023029"/>
    </source>
</evidence>
<dbReference type="AlphaFoldDB" id="L0F3F6"/>
<keyword evidence="4 9" id="KW-0547">Nucleotide-binding</keyword>
<gene>
    <name evidence="9" type="primary">gyrA</name>
    <name evidence="13" type="ordered locus">Desdi_0007</name>
</gene>
<dbReference type="EC" id="5.6.2.2" evidence="9"/>
<evidence type="ECO:0000256" key="11">
    <source>
        <dbReference type="SAM" id="Coils"/>
    </source>
</evidence>
<dbReference type="CDD" id="cd00187">
    <property type="entry name" value="TOP4c"/>
    <property type="match status" value="1"/>
</dbReference>
<keyword evidence="8 9" id="KW-0413">Isomerase</keyword>
<evidence type="ECO:0000256" key="1">
    <source>
        <dbReference type="ARBA" id="ARBA00000185"/>
    </source>
</evidence>
<comment type="similarity">
    <text evidence="2 9">Belongs to the type II topoisomerase GyrA/ParC subunit family.</text>
</comment>
<keyword evidence="6 9" id="KW-0799">Topoisomerase</keyword>
<sequence length="833" mass="94140">MSTEEIQGGKVLPREISEELRKSFIDYSMSVIVSRALPDVRDGLKPVHRRIIYTLHELGMTPNKPFSKCARLVGDCMGKFHPHGDSSIYDAVVRLAQDFSTRYPLVEGHGNFGSVDGDSAAAMRYTEARMSKITQYMLADIEKDTVDFQPNYDERLEEPKVLPAKFPNLLVNGSSGIAVGMATNIPPHNFVEVIDGTIAQMDNPDIEIKELMTYIKGPDFPTGATIMGTEGIISAYNTGKGSFKIRAKAHIEEMEKSGKMRIIVTELPYMVNKARLVEKIAELVREKRIEGITDLRDESDRTGMRVVMELRRDINPQVLLNQLYKHTQMEDSFGVNLLALVDGQPKVLNLKQIIHYFIEHQKDVITRRTRFELNKAEAEAHILEGLRIALDYIDEVISIIRTSSDEQNAKDKLMTRFGLSDKQSQAIVDMRLKRLTGLEREKIEEQYKKLQETIAFLKAVLDSEKMVLDIIKQELQEVKEKFGDERRTEISFDVSHMNIEDLIDDEEVVVTMSHRGYIKRIPLSTYKSQRRGGRGVQGMATREEDFVEHLFTTTAHQYILFFTTRGKVYRLKAYEIPEAGRTGKGTAIVNLLNINPSEEQITTALCIREYNDDFHLFMATKHGIVKKTLLREYNSSRKDGLIAISLHEDDELIGVRLTKADEHIIMATQKGLCIRFAESDVRQMGRTAHGVKGISLSEKDTVVSMDVIYEEDAEILSMTEHGFSKRTNPSEYRVQGRGGKGIIASRLTEKTGLLVGLKVIVPDDDIMIITDDGIIIRQEVTGISKQGRSAQGVMAMRTGESKVVAIAKVANKEDNEELENEEIEATEIESNEE</sequence>
<evidence type="ECO:0000256" key="3">
    <source>
        <dbReference type="ARBA" id="ARBA00022490"/>
    </source>
</evidence>
<dbReference type="STRING" id="871963.Desdi_0007"/>
<feature type="coiled-coil region" evidence="11">
    <location>
        <begin position="804"/>
        <end position="831"/>
    </location>
</feature>
<evidence type="ECO:0000256" key="10">
    <source>
        <dbReference type="PROSITE-ProRule" id="PRU01384"/>
    </source>
</evidence>
<dbReference type="EMBL" id="CP003344">
    <property type="protein sequence ID" value="AGA67585.1"/>
    <property type="molecule type" value="Genomic_DNA"/>
</dbReference>
<dbReference type="Gene3D" id="3.30.1360.40">
    <property type="match status" value="1"/>
</dbReference>
<comment type="function">
    <text evidence="9">A type II topoisomerase that negatively supercoils closed circular double-stranded (ds) DNA in an ATP-dependent manner to modulate DNA topology and maintain chromosomes in an underwound state. Negative supercoiling favors strand separation, and DNA replication, transcription, recombination and repair, all of which involve strand separation. Also able to catalyze the interconversion of other topological isomers of dsDNA rings, including catenanes and knotted rings. Type II topoisomerases break and join 2 DNA strands simultaneously in an ATP-dependent manner.</text>
</comment>
<protein>
    <recommendedName>
        <fullName evidence="9">DNA gyrase subunit A</fullName>
        <ecNumber evidence="9">5.6.2.2</ecNumber>
    </recommendedName>
</protein>
<dbReference type="FunFam" id="1.10.268.10:FF:000001">
    <property type="entry name" value="DNA gyrase subunit A"/>
    <property type="match status" value="1"/>
</dbReference>
<evidence type="ECO:0000313" key="13">
    <source>
        <dbReference type="EMBL" id="AGA67585.1"/>
    </source>
</evidence>
<dbReference type="FunFam" id="3.30.1360.40:FF:000002">
    <property type="entry name" value="DNA gyrase subunit A"/>
    <property type="match status" value="1"/>
</dbReference>
<keyword evidence="14" id="KW-1185">Reference proteome</keyword>
<feature type="domain" description="Topo IIA-type catalytic" evidence="12">
    <location>
        <begin position="37"/>
        <end position="502"/>
    </location>
</feature>
<dbReference type="NCBIfam" id="NF004044">
    <property type="entry name" value="PRK05561.1"/>
    <property type="match status" value="1"/>
</dbReference>
<dbReference type="PROSITE" id="PS52040">
    <property type="entry name" value="TOPO_IIA"/>
    <property type="match status" value="1"/>
</dbReference>
<evidence type="ECO:0000256" key="7">
    <source>
        <dbReference type="ARBA" id="ARBA00023125"/>
    </source>
</evidence>
<comment type="subcellular location">
    <subcellularLocation>
        <location evidence="9">Cytoplasm</location>
    </subcellularLocation>
</comment>
<dbReference type="InterPro" id="IPR035516">
    <property type="entry name" value="Gyrase/topoIV_suA_C"/>
</dbReference>
<dbReference type="Pfam" id="PF03989">
    <property type="entry name" value="DNA_gyraseA_C"/>
    <property type="match status" value="6"/>
</dbReference>
<dbReference type="GO" id="GO:0006261">
    <property type="term" value="P:DNA-templated DNA replication"/>
    <property type="evidence" value="ECO:0007669"/>
    <property type="project" value="UniProtKB-UniRule"/>
</dbReference>
<dbReference type="KEGG" id="ddl:Desdi_0007"/>
<dbReference type="Proteomes" id="UP000010797">
    <property type="component" value="Chromosome"/>
</dbReference>
<comment type="miscellaneous">
    <text evidence="9">Few gyrases are as efficient as E.coli at forming negative supercoils. Not all organisms have 2 type II topoisomerases; in organisms with a single type II topoisomerase this enzyme also has to decatenate newly replicated chromosomes.</text>
</comment>
<keyword evidence="7 9" id="KW-0238">DNA-binding</keyword>
<comment type="subunit">
    <text evidence="9">Heterotetramer, composed of two GyrA and two GyrB chains. In the heterotetramer, GyrA contains the active site tyrosine that forms a transient covalent intermediate with DNA, while GyrB binds cofactors and catalyzes ATP hydrolysis.</text>
</comment>
<keyword evidence="11" id="KW-0175">Coiled coil</keyword>
<dbReference type="OrthoDB" id="9806486at2"/>
<dbReference type="PANTHER" id="PTHR43493:SF5">
    <property type="entry name" value="DNA GYRASE SUBUNIT A, CHLOROPLASTIC_MITOCHONDRIAL"/>
    <property type="match status" value="1"/>
</dbReference>
<evidence type="ECO:0000256" key="9">
    <source>
        <dbReference type="HAMAP-Rule" id="MF_01897"/>
    </source>
</evidence>
<proteinExistence type="inferred from homology"/>
<evidence type="ECO:0000256" key="8">
    <source>
        <dbReference type="ARBA" id="ARBA00023235"/>
    </source>
</evidence>
<dbReference type="Gene3D" id="2.120.10.90">
    <property type="entry name" value="DNA gyrase/topoisomerase IV, subunit A, C-terminal"/>
    <property type="match status" value="1"/>
</dbReference>
<comment type="catalytic activity">
    <reaction evidence="1 9 10">
        <text>ATP-dependent breakage, passage and rejoining of double-stranded DNA.</text>
        <dbReference type="EC" id="5.6.2.2"/>
    </reaction>
</comment>
<dbReference type="GO" id="GO:0003677">
    <property type="term" value="F:DNA binding"/>
    <property type="evidence" value="ECO:0007669"/>
    <property type="project" value="UniProtKB-UniRule"/>
</dbReference>